<comment type="caution">
    <text evidence="2">The sequence shown here is derived from an EMBL/GenBank/DDBJ whole genome shotgun (WGS) entry which is preliminary data.</text>
</comment>
<feature type="compositionally biased region" description="Basic residues" evidence="1">
    <location>
        <begin position="47"/>
        <end position="57"/>
    </location>
</feature>
<dbReference type="AlphaFoldDB" id="A0A840FBY0"/>
<feature type="compositionally biased region" description="Basic and acidic residues" evidence="1">
    <location>
        <begin position="58"/>
        <end position="76"/>
    </location>
</feature>
<evidence type="ECO:0000313" key="3">
    <source>
        <dbReference type="Proteomes" id="UP000529795"/>
    </source>
</evidence>
<evidence type="ECO:0000256" key="1">
    <source>
        <dbReference type="SAM" id="MobiDB-lite"/>
    </source>
</evidence>
<accession>A0A840FBY0</accession>
<keyword evidence="3" id="KW-1185">Reference proteome</keyword>
<gene>
    <name evidence="2" type="ORF">GGQ80_002062</name>
</gene>
<evidence type="ECO:0008006" key="4">
    <source>
        <dbReference type="Google" id="ProtNLM"/>
    </source>
</evidence>
<dbReference type="EMBL" id="JACIEV010000005">
    <property type="protein sequence ID" value="MBB4154152.1"/>
    <property type="molecule type" value="Genomic_DNA"/>
</dbReference>
<organism evidence="2 3">
    <name type="scientific">Sphingomonas jinjuensis</name>
    <dbReference type="NCBI Taxonomy" id="535907"/>
    <lineage>
        <taxon>Bacteria</taxon>
        <taxon>Pseudomonadati</taxon>
        <taxon>Pseudomonadota</taxon>
        <taxon>Alphaproteobacteria</taxon>
        <taxon>Sphingomonadales</taxon>
        <taxon>Sphingomonadaceae</taxon>
        <taxon>Sphingomonas</taxon>
    </lineage>
</organism>
<feature type="region of interest" description="Disordered" evidence="1">
    <location>
        <begin position="43"/>
        <end position="76"/>
    </location>
</feature>
<name>A0A840FBY0_9SPHN</name>
<sequence length="76" mass="8575">MRGLIARILAGQAPFAAADRQEPTPEQRQRALLDASIADGCAAQAERRKRKTASYRSHRFERARPKVDQLRAEMGR</sequence>
<protein>
    <recommendedName>
        <fullName evidence="4">Transposase</fullName>
    </recommendedName>
</protein>
<dbReference type="Proteomes" id="UP000529795">
    <property type="component" value="Unassembled WGS sequence"/>
</dbReference>
<dbReference type="RefSeq" id="WP_183984409.1">
    <property type="nucleotide sequence ID" value="NZ_JACIEV010000005.1"/>
</dbReference>
<reference evidence="2 3" key="1">
    <citation type="submission" date="2020-08" db="EMBL/GenBank/DDBJ databases">
        <title>Genomic Encyclopedia of Type Strains, Phase IV (KMG-IV): sequencing the most valuable type-strain genomes for metagenomic binning, comparative biology and taxonomic classification.</title>
        <authorList>
            <person name="Goeker M."/>
        </authorList>
    </citation>
    <scope>NUCLEOTIDE SEQUENCE [LARGE SCALE GENOMIC DNA]</scope>
    <source>
        <strain evidence="2 3">YC6723</strain>
    </source>
</reference>
<evidence type="ECO:0000313" key="2">
    <source>
        <dbReference type="EMBL" id="MBB4154152.1"/>
    </source>
</evidence>
<proteinExistence type="predicted"/>